<accession>A0ACA9NIG3</accession>
<comment type="caution">
    <text evidence="1">The sequence shown here is derived from an EMBL/GenBank/DDBJ whole genome shotgun (WGS) entry which is preliminary data.</text>
</comment>
<protein>
    <submittedName>
        <fullName evidence="1">849_t:CDS:1</fullName>
    </submittedName>
</protein>
<dbReference type="Proteomes" id="UP000789366">
    <property type="component" value="Unassembled WGS sequence"/>
</dbReference>
<proteinExistence type="predicted"/>
<reference evidence="1" key="1">
    <citation type="submission" date="2021-06" db="EMBL/GenBank/DDBJ databases">
        <authorList>
            <person name="Kallberg Y."/>
            <person name="Tangrot J."/>
            <person name="Rosling A."/>
        </authorList>
    </citation>
    <scope>NUCLEOTIDE SEQUENCE</scope>
    <source>
        <strain evidence="1">28 12/20/2015</strain>
    </source>
</reference>
<evidence type="ECO:0000313" key="1">
    <source>
        <dbReference type="EMBL" id="CAG8656961.1"/>
    </source>
</evidence>
<gene>
    <name evidence="1" type="ORF">SPELUC_LOCUS9123</name>
</gene>
<dbReference type="EMBL" id="CAJVPW010014846">
    <property type="protein sequence ID" value="CAG8656961.1"/>
    <property type="molecule type" value="Genomic_DNA"/>
</dbReference>
<keyword evidence="2" id="KW-1185">Reference proteome</keyword>
<name>A0ACA9NIG3_9GLOM</name>
<evidence type="ECO:0000313" key="2">
    <source>
        <dbReference type="Proteomes" id="UP000789366"/>
    </source>
</evidence>
<sequence>MQSSLPSSFTLPDMKVHDNRWTGFWRSIEKITGNRYTAKCTYCNSELPGHPEKLHSHVLLCTSWSAAAKSNYIKKVNSSISKSSSKSQKKASISSTSDNGDSISSSSKFKRQENLMNWYTKPISQDQKFRIDKKILDAVVYGNLFFKIIENPYIIKLLNELAPNYKPPSSIMDITVALDGWQDISRNSIYTFMALKEDQEYVLDIIDLSSN</sequence>
<organism evidence="1 2">
    <name type="scientific">Cetraspora pellucida</name>
    <dbReference type="NCBI Taxonomy" id="1433469"/>
    <lineage>
        <taxon>Eukaryota</taxon>
        <taxon>Fungi</taxon>
        <taxon>Fungi incertae sedis</taxon>
        <taxon>Mucoromycota</taxon>
        <taxon>Glomeromycotina</taxon>
        <taxon>Glomeromycetes</taxon>
        <taxon>Diversisporales</taxon>
        <taxon>Gigasporaceae</taxon>
        <taxon>Cetraspora</taxon>
    </lineage>
</organism>